<evidence type="ECO:0000313" key="7">
    <source>
        <dbReference type="Proteomes" id="UP000265419"/>
    </source>
</evidence>
<dbReference type="PANTHER" id="PTHR30411:SF0">
    <property type="entry name" value="CYS-TRNA(PRO)_CYS-TRNA(CYS) DEACYLASE YBAK"/>
    <property type="match status" value="1"/>
</dbReference>
<feature type="domain" description="YbaK/aminoacyl-tRNA synthetase-associated" evidence="5">
    <location>
        <begin position="43"/>
        <end position="156"/>
    </location>
</feature>
<evidence type="ECO:0000256" key="4">
    <source>
        <dbReference type="PIRNR" id="PIRNR006181"/>
    </source>
</evidence>
<keyword evidence="3 4" id="KW-0456">Lyase</keyword>
<dbReference type="CDD" id="cd00002">
    <property type="entry name" value="YbaK_deacylase"/>
    <property type="match status" value="1"/>
</dbReference>
<comment type="similarity">
    <text evidence="1 4">Belongs to the prolyl-tRNA editing family. YbaK/EbsC subfamily.</text>
</comment>
<reference evidence="6 7" key="1">
    <citation type="submission" date="2018-07" db="EMBL/GenBank/DDBJ databases">
        <title>Arthrobacter sp. nov., isolated from raw cow's milk with high bacterial count.</title>
        <authorList>
            <person name="Hahne J."/>
            <person name="Isele D."/>
            <person name="Lipski A."/>
        </authorList>
    </citation>
    <scope>NUCLEOTIDE SEQUENCE [LARGE SCALE GENOMIC DNA]</scope>
    <source>
        <strain evidence="6 7">JZ R-35</strain>
    </source>
</reference>
<dbReference type="PANTHER" id="PTHR30411">
    <property type="entry name" value="CYTOPLASMIC PROTEIN"/>
    <property type="match status" value="1"/>
</dbReference>
<gene>
    <name evidence="6" type="primary">ybaK</name>
    <name evidence="6" type="ORF">DWB68_14365</name>
</gene>
<dbReference type="EMBL" id="QQXK01000036">
    <property type="protein sequence ID" value="RII41133.1"/>
    <property type="molecule type" value="Genomic_DNA"/>
</dbReference>
<dbReference type="AlphaFoldDB" id="A0A399J6N7"/>
<dbReference type="GO" id="GO:0006412">
    <property type="term" value="P:translation"/>
    <property type="evidence" value="ECO:0007669"/>
    <property type="project" value="UniProtKB-KW"/>
</dbReference>
<evidence type="ECO:0000313" key="6">
    <source>
        <dbReference type="EMBL" id="RII41133.1"/>
    </source>
</evidence>
<protein>
    <recommendedName>
        <fullName evidence="4">Cys-tRNA(Pro)/Cys-tRNA(Cys) deacylase</fullName>
        <ecNumber evidence="4">4.2.-.-</ecNumber>
    </recommendedName>
</protein>
<dbReference type="EC" id="4.2.-.-" evidence="4"/>
<dbReference type="InterPro" id="IPR007214">
    <property type="entry name" value="YbaK/aa-tRNA-synth-assoc-dom"/>
</dbReference>
<evidence type="ECO:0000256" key="2">
    <source>
        <dbReference type="ARBA" id="ARBA00022917"/>
    </source>
</evidence>
<dbReference type="NCBIfam" id="TIGR00011">
    <property type="entry name" value="YbaK_EbsC"/>
    <property type="match status" value="1"/>
</dbReference>
<dbReference type="Pfam" id="PF04073">
    <property type="entry name" value="tRNA_edit"/>
    <property type="match status" value="1"/>
</dbReference>
<evidence type="ECO:0000259" key="5">
    <source>
        <dbReference type="Pfam" id="PF04073"/>
    </source>
</evidence>
<proteinExistence type="inferred from homology"/>
<dbReference type="Proteomes" id="UP000265419">
    <property type="component" value="Unassembled WGS sequence"/>
</dbReference>
<dbReference type="InterPro" id="IPR004369">
    <property type="entry name" value="Prolyl-tRNA_editing_YbaK/EbsC"/>
</dbReference>
<dbReference type="Gene3D" id="3.90.960.10">
    <property type="entry name" value="YbaK/aminoacyl-tRNA synthetase-associated domain"/>
    <property type="match status" value="1"/>
</dbReference>
<accession>A0A399J6N7</accession>
<keyword evidence="2 4" id="KW-0648">Protein biosynthesis</keyword>
<dbReference type="InterPro" id="IPR036754">
    <property type="entry name" value="YbaK/aa-tRNA-synt-asso_dom_sf"/>
</dbReference>
<organism evidence="6 7">
    <name type="scientific">Galactobacter valiniphilus</name>
    <dbReference type="NCBI Taxonomy" id="2676122"/>
    <lineage>
        <taxon>Bacteria</taxon>
        <taxon>Bacillati</taxon>
        <taxon>Actinomycetota</taxon>
        <taxon>Actinomycetes</taxon>
        <taxon>Micrococcales</taxon>
        <taxon>Micrococcaceae</taxon>
        <taxon>Galactobacter</taxon>
    </lineage>
</organism>
<name>A0A399J6N7_9MICC</name>
<evidence type="ECO:0000256" key="1">
    <source>
        <dbReference type="ARBA" id="ARBA00009798"/>
    </source>
</evidence>
<evidence type="ECO:0000256" key="3">
    <source>
        <dbReference type="ARBA" id="ARBA00023239"/>
    </source>
</evidence>
<keyword evidence="7" id="KW-1185">Reference proteome</keyword>
<dbReference type="GO" id="GO:0002161">
    <property type="term" value="F:aminoacyl-tRNA deacylase activity"/>
    <property type="evidence" value="ECO:0007669"/>
    <property type="project" value="InterPro"/>
</dbReference>
<sequence>MAKASKKGKDAGTPALVALAAAGVQHTVHAYEHADGEQDFGGEAARELGVDPARVFKTLVLDLGNGRDLGVAVVPVAGKLDLKAAATALGVKKVALADRQLAAQRTGYVPGGISPLGQRKALPTAVDESALALPSVFVSGGRRGLDVELAGADLVALTRAAVAPLAAP</sequence>
<dbReference type="SUPFAM" id="SSF55826">
    <property type="entry name" value="YbaK/ProRS associated domain"/>
    <property type="match status" value="1"/>
</dbReference>
<dbReference type="PIRSF" id="PIRSF006181">
    <property type="entry name" value="EbsC_YbaK"/>
    <property type="match status" value="1"/>
</dbReference>
<dbReference type="GO" id="GO:0016829">
    <property type="term" value="F:lyase activity"/>
    <property type="evidence" value="ECO:0007669"/>
    <property type="project" value="UniProtKB-KW"/>
</dbReference>
<comment type="caution">
    <text evidence="6">The sequence shown here is derived from an EMBL/GenBank/DDBJ whole genome shotgun (WGS) entry which is preliminary data.</text>
</comment>